<keyword evidence="8" id="KW-1185">Reference proteome</keyword>
<proteinExistence type="predicted"/>
<reference evidence="7 8" key="1">
    <citation type="submission" date="2021-08" db="EMBL/GenBank/DDBJ databases">
        <title>Massilia sp. R798.</title>
        <authorList>
            <person name="Baek J.H."/>
            <person name="Jung H.S."/>
            <person name="Kim K.R."/>
            <person name="Jeon C.O."/>
        </authorList>
    </citation>
    <scope>NUCLEOTIDE SEQUENCE [LARGE SCALE GENOMIC DNA]</scope>
    <source>
        <strain evidence="7 8">R798</strain>
    </source>
</reference>
<dbReference type="PANTHER" id="PTHR12778">
    <property type="entry name" value="SOLUTE CARRIER FAMILY 33 ACETYL-COA TRANSPORTER -RELATED"/>
    <property type="match status" value="1"/>
</dbReference>
<comment type="subcellular location">
    <subcellularLocation>
        <location evidence="1">Membrane</location>
        <topology evidence="1">Multi-pass membrane protein</topology>
    </subcellularLocation>
</comment>
<sequence length="422" mass="46985">MQNAQVRNPWAWIPTLYFGQAIPYVVVMTLSVTMYKNLGISNADIALYTSWLYLPWVIKPLWSPFIDMFRTKRWWVVGLQGLIAASLALVAFTIEMPSFFQISLAVLWLMAFSSATHDIAADGFYMLGLKQHEQAAFVGVRSTFYRLANIAGQGLLVYLAGELIKSTGDVAYAWSAVFFVLAAMFIALFVYHHFILPRPPSDHAVVQGDNYLKEFFATFASFFRRKDIWMILGFILTYRLGEAQLIKLVTPFLMDPVTEGGLGLTTSQVGIAYGTVGVTALTLGGLAGGFLISRLGLKRCLWLMVFSVHLPDLVFVYLASEQPQSIYVVSAALAIEQFGYGFGFTAMLLYMIMVSEGAHKTAHYAICTGLMALGMMVPGMFSGRIQEYLGYQNFFIWVCVATIPAFIMAALVKIDPEFGKKQ</sequence>
<evidence type="ECO:0000256" key="5">
    <source>
        <dbReference type="ARBA" id="ARBA00023136"/>
    </source>
</evidence>
<dbReference type="RefSeq" id="WP_223465692.1">
    <property type="nucleotide sequence ID" value="NZ_JAFBIL020000001.1"/>
</dbReference>
<comment type="caution">
    <text evidence="7">The sequence shown here is derived from an EMBL/GenBank/DDBJ whole genome shotgun (WGS) entry which is preliminary data.</text>
</comment>
<dbReference type="Proteomes" id="UP000809349">
    <property type="component" value="Unassembled WGS sequence"/>
</dbReference>
<feature type="transmembrane region" description="Helical" evidence="6">
    <location>
        <begin position="300"/>
        <end position="320"/>
    </location>
</feature>
<keyword evidence="3 6" id="KW-0812">Transmembrane</keyword>
<name>A0ABS7SMD7_9BURK</name>
<evidence type="ECO:0000313" key="8">
    <source>
        <dbReference type="Proteomes" id="UP000809349"/>
    </source>
</evidence>
<evidence type="ECO:0000256" key="4">
    <source>
        <dbReference type="ARBA" id="ARBA00022989"/>
    </source>
</evidence>
<dbReference type="InterPro" id="IPR011701">
    <property type="entry name" value="MFS"/>
</dbReference>
<feature type="transmembrane region" description="Helical" evidence="6">
    <location>
        <begin position="228"/>
        <end position="250"/>
    </location>
</feature>
<feature type="transmembrane region" description="Helical" evidence="6">
    <location>
        <begin position="45"/>
        <end position="62"/>
    </location>
</feature>
<evidence type="ECO:0000256" key="3">
    <source>
        <dbReference type="ARBA" id="ARBA00022692"/>
    </source>
</evidence>
<keyword evidence="2" id="KW-0813">Transport</keyword>
<dbReference type="InterPro" id="IPR036259">
    <property type="entry name" value="MFS_trans_sf"/>
</dbReference>
<protein>
    <submittedName>
        <fullName evidence="7">AmpG family muropeptide MFS transporter</fullName>
    </submittedName>
</protein>
<accession>A0ABS7SMD7</accession>
<evidence type="ECO:0000256" key="6">
    <source>
        <dbReference type="SAM" id="Phobius"/>
    </source>
</evidence>
<evidence type="ECO:0000256" key="1">
    <source>
        <dbReference type="ARBA" id="ARBA00004141"/>
    </source>
</evidence>
<dbReference type="EMBL" id="JAFBIL020000001">
    <property type="protein sequence ID" value="MBZ2206325.1"/>
    <property type="molecule type" value="Genomic_DNA"/>
</dbReference>
<feature type="transmembrane region" description="Helical" evidence="6">
    <location>
        <begin position="172"/>
        <end position="191"/>
    </location>
</feature>
<dbReference type="CDD" id="cd17486">
    <property type="entry name" value="MFS_AmpG_like"/>
    <property type="match status" value="1"/>
</dbReference>
<feature type="transmembrane region" description="Helical" evidence="6">
    <location>
        <begin position="394"/>
        <end position="412"/>
    </location>
</feature>
<dbReference type="Gene3D" id="1.20.1250.20">
    <property type="entry name" value="MFS general substrate transporter like domains"/>
    <property type="match status" value="2"/>
</dbReference>
<feature type="transmembrane region" description="Helical" evidence="6">
    <location>
        <begin position="362"/>
        <end position="382"/>
    </location>
</feature>
<dbReference type="PANTHER" id="PTHR12778:SF10">
    <property type="entry name" value="MAJOR FACILITATOR SUPERFAMILY DOMAIN-CONTAINING PROTEIN 3"/>
    <property type="match status" value="1"/>
</dbReference>
<gene>
    <name evidence="7" type="ORF">I4X03_003515</name>
</gene>
<keyword evidence="4 6" id="KW-1133">Transmembrane helix</keyword>
<feature type="transmembrane region" description="Helical" evidence="6">
    <location>
        <begin position="74"/>
        <end position="94"/>
    </location>
</feature>
<organism evidence="7 8">
    <name type="scientific">Massilia soli</name>
    <dbReference type="NCBI Taxonomy" id="2792854"/>
    <lineage>
        <taxon>Bacteria</taxon>
        <taxon>Pseudomonadati</taxon>
        <taxon>Pseudomonadota</taxon>
        <taxon>Betaproteobacteria</taxon>
        <taxon>Burkholderiales</taxon>
        <taxon>Oxalobacteraceae</taxon>
        <taxon>Telluria group</taxon>
        <taxon>Massilia</taxon>
    </lineage>
</organism>
<feature type="transmembrane region" description="Helical" evidence="6">
    <location>
        <begin position="326"/>
        <end position="350"/>
    </location>
</feature>
<feature type="transmembrane region" description="Helical" evidence="6">
    <location>
        <begin position="270"/>
        <end position="293"/>
    </location>
</feature>
<dbReference type="InterPro" id="IPR004752">
    <property type="entry name" value="AmpG_permease/AT-1"/>
</dbReference>
<evidence type="ECO:0000313" key="7">
    <source>
        <dbReference type="EMBL" id="MBZ2206325.1"/>
    </source>
</evidence>
<dbReference type="SUPFAM" id="SSF103473">
    <property type="entry name" value="MFS general substrate transporter"/>
    <property type="match status" value="1"/>
</dbReference>
<feature type="transmembrane region" description="Helical" evidence="6">
    <location>
        <begin position="100"/>
        <end position="121"/>
    </location>
</feature>
<feature type="transmembrane region" description="Helical" evidence="6">
    <location>
        <begin position="12"/>
        <end position="33"/>
    </location>
</feature>
<dbReference type="Pfam" id="PF07690">
    <property type="entry name" value="MFS_1"/>
    <property type="match status" value="1"/>
</dbReference>
<keyword evidence="5 6" id="KW-0472">Membrane</keyword>
<evidence type="ECO:0000256" key="2">
    <source>
        <dbReference type="ARBA" id="ARBA00022448"/>
    </source>
</evidence>